<dbReference type="Gene3D" id="3.20.20.80">
    <property type="entry name" value="Glycosidases"/>
    <property type="match status" value="1"/>
</dbReference>
<protein>
    <recommendedName>
        <fullName evidence="3 9">4-alpha-glucanotransferase</fullName>
        <ecNumber evidence="3 9">2.4.1.25</ecNumber>
    </recommendedName>
    <alternativeName>
        <fullName evidence="7 9">Amylomaltase</fullName>
    </alternativeName>
    <alternativeName>
        <fullName evidence="8 9">Disproportionating enzyme</fullName>
    </alternativeName>
</protein>
<dbReference type="GO" id="GO:0004134">
    <property type="term" value="F:4-alpha-glucanotransferase activity"/>
    <property type="evidence" value="ECO:0007669"/>
    <property type="project" value="UniProtKB-EC"/>
</dbReference>
<evidence type="ECO:0000256" key="1">
    <source>
        <dbReference type="ARBA" id="ARBA00000439"/>
    </source>
</evidence>
<dbReference type="PANTHER" id="PTHR32438">
    <property type="entry name" value="4-ALPHA-GLUCANOTRANSFERASE DPE1, CHLOROPLASTIC/AMYLOPLASTIC"/>
    <property type="match status" value="1"/>
</dbReference>
<proteinExistence type="inferred from homology"/>
<reference evidence="10 11" key="1">
    <citation type="submission" date="2024-03" db="EMBL/GenBank/DDBJ databases">
        <title>Complete genome sequence of the green alga Chloropicon roscoffensis RCC1871.</title>
        <authorList>
            <person name="Lemieux C."/>
            <person name="Pombert J.-F."/>
            <person name="Otis C."/>
            <person name="Turmel M."/>
        </authorList>
    </citation>
    <scope>NUCLEOTIDE SEQUENCE [LARGE SCALE GENOMIC DNA]</scope>
    <source>
        <strain evidence="10 11">RCC1871</strain>
    </source>
</reference>
<dbReference type="EMBL" id="CP151501">
    <property type="protein sequence ID" value="WZN59323.1"/>
    <property type="molecule type" value="Genomic_DNA"/>
</dbReference>
<dbReference type="AlphaFoldDB" id="A0AAX4P088"/>
<accession>A0AAX4P088</accession>
<dbReference type="NCBIfam" id="TIGR00217">
    <property type="entry name" value="malQ"/>
    <property type="match status" value="1"/>
</dbReference>
<evidence type="ECO:0000256" key="8">
    <source>
        <dbReference type="ARBA" id="ARBA00031501"/>
    </source>
</evidence>
<dbReference type="GO" id="GO:0005975">
    <property type="term" value="P:carbohydrate metabolic process"/>
    <property type="evidence" value="ECO:0007669"/>
    <property type="project" value="InterPro"/>
</dbReference>
<evidence type="ECO:0000256" key="7">
    <source>
        <dbReference type="ARBA" id="ARBA00031423"/>
    </source>
</evidence>
<keyword evidence="4 9" id="KW-0328">Glycosyltransferase</keyword>
<dbReference type="Pfam" id="PF02446">
    <property type="entry name" value="Glyco_hydro_77"/>
    <property type="match status" value="1"/>
</dbReference>
<keyword evidence="5 9" id="KW-0808">Transferase</keyword>
<comment type="similarity">
    <text evidence="2 9">Belongs to the disproportionating enzyme family.</text>
</comment>
<dbReference type="NCBIfam" id="NF011080">
    <property type="entry name" value="PRK14508.1-3"/>
    <property type="match status" value="1"/>
</dbReference>
<dbReference type="InterPro" id="IPR017853">
    <property type="entry name" value="GH"/>
</dbReference>
<evidence type="ECO:0000313" key="11">
    <source>
        <dbReference type="Proteomes" id="UP001472866"/>
    </source>
</evidence>
<dbReference type="PANTHER" id="PTHR32438:SF5">
    <property type="entry name" value="4-ALPHA-GLUCANOTRANSFERASE DPE1, CHLOROPLASTIC_AMYLOPLASTIC"/>
    <property type="match status" value="1"/>
</dbReference>
<evidence type="ECO:0000256" key="9">
    <source>
        <dbReference type="RuleBase" id="RU361207"/>
    </source>
</evidence>
<dbReference type="EC" id="2.4.1.25" evidence="3 9"/>
<keyword evidence="11" id="KW-1185">Reference proteome</keyword>
<evidence type="ECO:0000256" key="2">
    <source>
        <dbReference type="ARBA" id="ARBA00005684"/>
    </source>
</evidence>
<dbReference type="SUPFAM" id="SSF51445">
    <property type="entry name" value="(Trans)glycosidases"/>
    <property type="match status" value="1"/>
</dbReference>
<keyword evidence="6 9" id="KW-0119">Carbohydrate metabolism</keyword>
<evidence type="ECO:0000256" key="5">
    <source>
        <dbReference type="ARBA" id="ARBA00022679"/>
    </source>
</evidence>
<sequence length="586" mass="64883">MPATSSSKAEIRGAWRVPCVPQTRHACGSRHIARRGSHATRVSPRAFLGFFRKHKGTAGSRTGGAKPGDELSPAYGDVGAGKSKGRRAGIVLHPTSLPSAYGAGDLGPSAFAFVDWLHKAGMRAWQVLPLVPPERMFWSPYAGQNANTGNVLLISLEILERDGLLQASELPLPVPSSNQADFEALAASKEPLLSKAAARLTALDPSSEIRREFDDFCSANADWLDSAALFHCLSSSSGLQGLSWWEWPEEVRDRHPSAMRQAERDHESSVLEFKALQFLFNRQWLCLREYANQRGVSIIGDMPIYVGGHSADVWANRELFDLSGEGRSLSVSGVPPDAFSKTGQLWGNPLYDWKAMKKDRYSWWVRRLKRAFELYDETRIDHFRGFAGYWSVDAEEETAMVGKWLAGPGADLFNALEASLGRTKIMAEDLGVITPDVVELREAIGAPGMVVLQFGFDGNPQNPHLPHNHYENCFVYPGTHDNDTTNGWYENVGEEEREFIERYLGYLDGGDVAWTFIKAAMSSVARTAIFTMQDVLSLDNSGRMNLPGTAEGNWAWRMDHGFATKEMDDVAENLRGLSSMYGRAES</sequence>
<gene>
    <name evidence="10" type="ORF">HKI87_01g08490</name>
</gene>
<evidence type="ECO:0000256" key="6">
    <source>
        <dbReference type="ARBA" id="ARBA00023277"/>
    </source>
</evidence>
<organism evidence="10 11">
    <name type="scientific">Chloropicon roscoffensis</name>
    <dbReference type="NCBI Taxonomy" id="1461544"/>
    <lineage>
        <taxon>Eukaryota</taxon>
        <taxon>Viridiplantae</taxon>
        <taxon>Chlorophyta</taxon>
        <taxon>Chloropicophyceae</taxon>
        <taxon>Chloropicales</taxon>
        <taxon>Chloropicaceae</taxon>
        <taxon>Chloropicon</taxon>
    </lineage>
</organism>
<comment type="catalytic activity">
    <reaction evidence="1 9">
        <text>Transfers a segment of a (1-&gt;4)-alpha-D-glucan to a new position in an acceptor, which may be glucose or a (1-&gt;4)-alpha-D-glucan.</text>
        <dbReference type="EC" id="2.4.1.25"/>
    </reaction>
</comment>
<evidence type="ECO:0000256" key="3">
    <source>
        <dbReference type="ARBA" id="ARBA00012560"/>
    </source>
</evidence>
<dbReference type="Proteomes" id="UP001472866">
    <property type="component" value="Chromosome 01"/>
</dbReference>
<name>A0AAX4P088_9CHLO</name>
<evidence type="ECO:0000313" key="10">
    <source>
        <dbReference type="EMBL" id="WZN59323.1"/>
    </source>
</evidence>
<evidence type="ECO:0000256" key="4">
    <source>
        <dbReference type="ARBA" id="ARBA00022676"/>
    </source>
</evidence>
<dbReference type="InterPro" id="IPR003385">
    <property type="entry name" value="Glyco_hydro_77"/>
</dbReference>